<sequence>MKLPVPFIQLPLSFDAQALAAEIAAFDESLWRPHPTGMAGNSALPLAAVDGDPARGDSLEGPMRPTPALQRSPYLRQVLGSLGAVLGRIRLMRLSGRAEVEEHVDLDYYWNERVRVHVPIVTQPTVRFSCGGTQINMAEGECWIFDTWRMHHVLNDADRARVHLVVDSIGGPPFWDLVNAGRPHTMPKGNWSPRRVAPQAGAPEPVLAFESVNSQSPMSYWELRDHVTFLLGEAEPHPRLQEAAQLAGLFVRHWQALWFRHGADEAGLREYRDLLAGFFARIGPAASEVPLRNGVDLGAALRGLLGRAVRRPDAAPASEETSRGAPRAARA</sequence>
<reference evidence="4" key="1">
    <citation type="journal article" date="2019" name="Int. J. Syst. Evol. Microbiol.">
        <title>The Global Catalogue of Microorganisms (GCM) 10K type strain sequencing project: providing services to taxonomists for standard genome sequencing and annotation.</title>
        <authorList>
            <consortium name="The Broad Institute Genomics Platform"/>
            <consortium name="The Broad Institute Genome Sequencing Center for Infectious Disease"/>
            <person name="Wu L."/>
            <person name="Ma J."/>
        </authorList>
    </citation>
    <scope>NUCLEOTIDE SEQUENCE [LARGE SCALE GENOMIC DNA]</scope>
    <source>
        <strain evidence="4">CCUG 30340</strain>
    </source>
</reference>
<accession>A0ABV9QW18</accession>
<dbReference type="RefSeq" id="WP_380021212.1">
    <property type="nucleotide sequence ID" value="NZ_JBHSHD010000008.1"/>
</dbReference>
<gene>
    <name evidence="3" type="ORF">ACFO6Q_11740</name>
</gene>
<evidence type="ECO:0000256" key="1">
    <source>
        <dbReference type="SAM" id="MobiDB-lite"/>
    </source>
</evidence>
<organism evidence="3 4">
    <name type="scientific">Dokdonella ginsengisoli</name>
    <dbReference type="NCBI Taxonomy" id="363846"/>
    <lineage>
        <taxon>Bacteria</taxon>
        <taxon>Pseudomonadati</taxon>
        <taxon>Pseudomonadota</taxon>
        <taxon>Gammaproteobacteria</taxon>
        <taxon>Lysobacterales</taxon>
        <taxon>Rhodanobacteraceae</taxon>
        <taxon>Dokdonella</taxon>
    </lineage>
</organism>
<name>A0ABV9QW18_9GAMM</name>
<dbReference type="SUPFAM" id="SSF51197">
    <property type="entry name" value="Clavaminate synthase-like"/>
    <property type="match status" value="1"/>
</dbReference>
<keyword evidence="4" id="KW-1185">Reference proteome</keyword>
<dbReference type="EMBL" id="JBHSHD010000008">
    <property type="protein sequence ID" value="MFC4821001.1"/>
    <property type="molecule type" value="Genomic_DNA"/>
</dbReference>
<evidence type="ECO:0000313" key="4">
    <source>
        <dbReference type="Proteomes" id="UP001595886"/>
    </source>
</evidence>
<dbReference type="Gene3D" id="2.60.120.330">
    <property type="entry name" value="B-lactam Antibiotic, Isopenicillin N Synthase, Chain"/>
    <property type="match status" value="1"/>
</dbReference>
<comment type="caution">
    <text evidence="3">The sequence shown here is derived from an EMBL/GenBank/DDBJ whole genome shotgun (WGS) entry which is preliminary data.</text>
</comment>
<dbReference type="Pfam" id="PF05118">
    <property type="entry name" value="Asp_Arg_Hydrox"/>
    <property type="match status" value="1"/>
</dbReference>
<evidence type="ECO:0000259" key="2">
    <source>
        <dbReference type="Pfam" id="PF05118"/>
    </source>
</evidence>
<feature type="region of interest" description="Disordered" evidence="1">
    <location>
        <begin position="312"/>
        <end position="331"/>
    </location>
</feature>
<evidence type="ECO:0000313" key="3">
    <source>
        <dbReference type="EMBL" id="MFC4821001.1"/>
    </source>
</evidence>
<dbReference type="InterPro" id="IPR027443">
    <property type="entry name" value="IPNS-like_sf"/>
</dbReference>
<dbReference type="Proteomes" id="UP001595886">
    <property type="component" value="Unassembled WGS sequence"/>
</dbReference>
<proteinExistence type="predicted"/>
<feature type="domain" description="Aspartyl/asparaginy/proline hydroxylase" evidence="2">
    <location>
        <begin position="66"/>
        <end position="168"/>
    </location>
</feature>
<protein>
    <submittedName>
        <fullName evidence="3">Aspartyl/asparaginyl beta-hydroxylase domain-containing protein</fullName>
    </submittedName>
</protein>
<dbReference type="InterPro" id="IPR007803">
    <property type="entry name" value="Asp/Arg/Pro-Hydrxlase"/>
</dbReference>